<proteinExistence type="predicted"/>
<organism evidence="2 3">
    <name type="scientific">Streptomyces bambusae</name>
    <dbReference type="NCBI Taxonomy" id="1550616"/>
    <lineage>
        <taxon>Bacteria</taxon>
        <taxon>Bacillati</taxon>
        <taxon>Actinomycetota</taxon>
        <taxon>Actinomycetes</taxon>
        <taxon>Kitasatosporales</taxon>
        <taxon>Streptomycetaceae</taxon>
        <taxon>Streptomyces</taxon>
    </lineage>
</organism>
<dbReference type="Pfam" id="PF12697">
    <property type="entry name" value="Abhydrolase_6"/>
    <property type="match status" value="1"/>
</dbReference>
<reference evidence="2 3" key="1">
    <citation type="submission" date="2019-12" db="EMBL/GenBank/DDBJ databases">
        <title>Genome sequence of Streptomyces bambusae.</title>
        <authorList>
            <person name="Bansal K."/>
            <person name="Choksket S."/>
            <person name="Korpole S."/>
            <person name="Patil P.B."/>
        </authorList>
    </citation>
    <scope>NUCLEOTIDE SEQUENCE [LARGE SCALE GENOMIC DNA]</scope>
    <source>
        <strain evidence="2 3">SK60</strain>
    </source>
</reference>
<dbReference type="Gene3D" id="3.40.50.1820">
    <property type="entry name" value="alpha/beta hydrolase"/>
    <property type="match status" value="1"/>
</dbReference>
<dbReference type="GO" id="GO:0016787">
    <property type="term" value="F:hydrolase activity"/>
    <property type="evidence" value="ECO:0007669"/>
    <property type="project" value="UniProtKB-KW"/>
</dbReference>
<evidence type="ECO:0000313" key="3">
    <source>
        <dbReference type="Proteomes" id="UP000812013"/>
    </source>
</evidence>
<keyword evidence="3" id="KW-1185">Reference proteome</keyword>
<feature type="domain" description="AB hydrolase-1" evidence="1">
    <location>
        <begin position="18"/>
        <end position="250"/>
    </location>
</feature>
<dbReference type="Proteomes" id="UP000812013">
    <property type="component" value="Unassembled WGS sequence"/>
</dbReference>
<keyword evidence="2" id="KW-0378">Hydrolase</keyword>
<evidence type="ECO:0000259" key="1">
    <source>
        <dbReference type="Pfam" id="PF12697"/>
    </source>
</evidence>
<gene>
    <name evidence="2" type="ORF">GPJ59_15430</name>
</gene>
<dbReference type="InterPro" id="IPR029058">
    <property type="entry name" value="AB_hydrolase_fold"/>
</dbReference>
<dbReference type="InterPro" id="IPR000073">
    <property type="entry name" value="AB_hydrolase_1"/>
</dbReference>
<sequence length="277" mass="30510">MRPVAVERRTEGRGGPRVLLLHGLAANDSVWERALPELPADFQLWTARLPWRTETIADWDEQPNLRGWLAKALEAVPGGAEVVVAHSMAANVLLDLLDQKVRGGADGLRQFGIRALVLVSPFYRARAEHFDWDTITYYLNDFHLIMEEGIRAHSGGRVPADIQAAMGERVRDRVGPYGWFRFFDLYLRTPSLDTSRITVPTLVLGGETDFAARPEEAVTLAEALPDAVARVLPGSGHFPMLDAADVFAAAVSEFVHTTLGPAAPRGRALTDALELQR</sequence>
<dbReference type="PANTHER" id="PTHR43798">
    <property type="entry name" value="MONOACYLGLYCEROL LIPASE"/>
    <property type="match status" value="1"/>
</dbReference>
<dbReference type="SUPFAM" id="SSF53474">
    <property type="entry name" value="alpha/beta-Hydrolases"/>
    <property type="match status" value="1"/>
</dbReference>
<evidence type="ECO:0000313" key="2">
    <source>
        <dbReference type="EMBL" id="MBW5483243.1"/>
    </source>
</evidence>
<comment type="caution">
    <text evidence="2">The sequence shown here is derived from an EMBL/GenBank/DDBJ whole genome shotgun (WGS) entry which is preliminary data.</text>
</comment>
<protein>
    <submittedName>
        <fullName evidence="2">Alpha/beta fold hydrolase</fullName>
    </submittedName>
</protein>
<name>A0ABS6Z7N1_9ACTN</name>
<accession>A0ABS6Z7N1</accession>
<dbReference type="InterPro" id="IPR050266">
    <property type="entry name" value="AB_hydrolase_sf"/>
</dbReference>
<dbReference type="EMBL" id="WTFF01000095">
    <property type="protein sequence ID" value="MBW5483243.1"/>
    <property type="molecule type" value="Genomic_DNA"/>
</dbReference>